<protein>
    <submittedName>
        <fullName evidence="2">Uncharacterized protein</fullName>
    </submittedName>
</protein>
<feature type="compositionally biased region" description="Basic and acidic residues" evidence="1">
    <location>
        <begin position="102"/>
        <end position="112"/>
    </location>
</feature>
<organism evidence="2">
    <name type="scientific">mine drainage metagenome</name>
    <dbReference type="NCBI Taxonomy" id="410659"/>
    <lineage>
        <taxon>unclassified sequences</taxon>
        <taxon>metagenomes</taxon>
        <taxon>ecological metagenomes</taxon>
    </lineage>
</organism>
<evidence type="ECO:0000313" key="2">
    <source>
        <dbReference type="EMBL" id="EQD67292.1"/>
    </source>
</evidence>
<comment type="caution">
    <text evidence="2">The sequence shown here is derived from an EMBL/GenBank/DDBJ whole genome shotgun (WGS) entry which is preliminary data.</text>
</comment>
<sequence>MPVAPLTSLADLLERELRAGYGSPLIGGEDLRRVLGYASREAMRQAISRGTIPVPVFDVPNRRGKFALTRDVSSWLAQLRLRAAQPNGSQQAHPESGSGNLQKHEELPMDTS</sequence>
<gene>
    <name evidence="2" type="ORF">B1B_05980</name>
</gene>
<accession>T1BBP4</accession>
<proteinExistence type="predicted"/>
<name>T1BBP4_9ZZZZ</name>
<reference evidence="2" key="1">
    <citation type="submission" date="2013-08" db="EMBL/GenBank/DDBJ databases">
        <authorList>
            <person name="Mendez C."/>
            <person name="Richter M."/>
            <person name="Ferrer M."/>
            <person name="Sanchez J."/>
        </authorList>
    </citation>
    <scope>NUCLEOTIDE SEQUENCE</scope>
</reference>
<dbReference type="EMBL" id="AUZY01003803">
    <property type="protein sequence ID" value="EQD67292.1"/>
    <property type="molecule type" value="Genomic_DNA"/>
</dbReference>
<feature type="region of interest" description="Disordered" evidence="1">
    <location>
        <begin position="83"/>
        <end position="112"/>
    </location>
</feature>
<evidence type="ECO:0000256" key="1">
    <source>
        <dbReference type="SAM" id="MobiDB-lite"/>
    </source>
</evidence>
<reference evidence="2" key="2">
    <citation type="journal article" date="2014" name="ISME J.">
        <title>Microbial stratification in low pH oxic and suboxic macroscopic growths along an acid mine drainage.</title>
        <authorList>
            <person name="Mendez-Garcia C."/>
            <person name="Mesa V."/>
            <person name="Sprenger R.R."/>
            <person name="Richter M."/>
            <person name="Diez M.S."/>
            <person name="Solano J."/>
            <person name="Bargiela R."/>
            <person name="Golyshina O.V."/>
            <person name="Manteca A."/>
            <person name="Ramos J.L."/>
            <person name="Gallego J.R."/>
            <person name="Llorente I."/>
            <person name="Martins Dos Santos V.A."/>
            <person name="Jensen O.N."/>
            <person name="Pelaez A.I."/>
            <person name="Sanchez J."/>
            <person name="Ferrer M."/>
        </authorList>
    </citation>
    <scope>NUCLEOTIDE SEQUENCE</scope>
</reference>
<feature type="compositionally biased region" description="Polar residues" evidence="1">
    <location>
        <begin position="86"/>
        <end position="101"/>
    </location>
</feature>
<dbReference type="AlphaFoldDB" id="T1BBP4"/>